<feature type="domain" description="YCII-related" evidence="2">
    <location>
        <begin position="85"/>
        <end position="157"/>
    </location>
</feature>
<reference evidence="3" key="1">
    <citation type="submission" date="2020-12" db="EMBL/GenBank/DDBJ databases">
        <authorList>
            <person name="Rodrigo-Torres L."/>
            <person name="Arahal R. D."/>
            <person name="Lucena T."/>
        </authorList>
    </citation>
    <scope>NUCLEOTIDE SEQUENCE</scope>
    <source>
        <strain evidence="3">CECT 9390</strain>
    </source>
</reference>
<organism evidence="3 4">
    <name type="scientific">Chryseobacterium aquaeductus</name>
    <dbReference type="NCBI Taxonomy" id="2675056"/>
    <lineage>
        <taxon>Bacteria</taxon>
        <taxon>Pseudomonadati</taxon>
        <taxon>Bacteroidota</taxon>
        <taxon>Flavobacteriia</taxon>
        <taxon>Flavobacteriales</taxon>
        <taxon>Weeksellaceae</taxon>
        <taxon>Chryseobacterium group</taxon>
        <taxon>Chryseobacterium</taxon>
    </lineage>
</organism>
<dbReference type="AlphaFoldDB" id="A0A9N8MFA4"/>
<dbReference type="EMBL" id="CAJIMS010000001">
    <property type="protein sequence ID" value="CAD7803616.1"/>
    <property type="molecule type" value="Genomic_DNA"/>
</dbReference>
<dbReference type="Gene3D" id="3.30.70.1060">
    <property type="entry name" value="Dimeric alpha+beta barrel"/>
    <property type="match status" value="1"/>
</dbReference>
<dbReference type="Pfam" id="PF03795">
    <property type="entry name" value="YCII"/>
    <property type="match status" value="1"/>
</dbReference>
<accession>A0A9N8MFA4</accession>
<dbReference type="SUPFAM" id="SSF54909">
    <property type="entry name" value="Dimeric alpha+beta barrel"/>
    <property type="match status" value="1"/>
</dbReference>
<comment type="caution">
    <text evidence="3">The sequence shown here is derived from an EMBL/GenBank/DDBJ whole genome shotgun (WGS) entry which is preliminary data.</text>
</comment>
<dbReference type="InterPro" id="IPR005545">
    <property type="entry name" value="YCII"/>
</dbReference>
<dbReference type="PROSITE" id="PS51257">
    <property type="entry name" value="PROKAR_LIPOPROTEIN"/>
    <property type="match status" value="1"/>
</dbReference>
<comment type="similarity">
    <text evidence="1">Belongs to the YciI family.</text>
</comment>
<keyword evidence="4" id="KW-1185">Reference proteome</keyword>
<sequence length="178" mass="19602">MMKKLIYLILISSTLTSCFIYTKGENGKPGQPGDNGETAQNGMIAEKSSGFNQKLADSLGADKYGMKAYTIVMLTTGTAKIEDKTKMNELMSGHMENIGKLAKEGKIVVAGPFSGKNHREYRGMFIFNTNSKEEAESWVKTDPAVAAGVFSYEIFPWYGSAAMPLYLKHHKEIAKENP</sequence>
<evidence type="ECO:0000313" key="4">
    <source>
        <dbReference type="Proteomes" id="UP000662618"/>
    </source>
</evidence>
<evidence type="ECO:0000313" key="3">
    <source>
        <dbReference type="EMBL" id="CAD7803616.1"/>
    </source>
</evidence>
<dbReference type="InterPro" id="IPR011008">
    <property type="entry name" value="Dimeric_a/b-barrel"/>
</dbReference>
<protein>
    <recommendedName>
        <fullName evidence="2">YCII-related domain-containing protein</fullName>
    </recommendedName>
</protein>
<gene>
    <name evidence="3" type="ORF">CHRY9390_01103</name>
</gene>
<evidence type="ECO:0000256" key="1">
    <source>
        <dbReference type="ARBA" id="ARBA00007689"/>
    </source>
</evidence>
<proteinExistence type="inferred from homology"/>
<evidence type="ECO:0000259" key="2">
    <source>
        <dbReference type="Pfam" id="PF03795"/>
    </source>
</evidence>
<name>A0A9N8MFA4_9FLAO</name>
<dbReference type="Proteomes" id="UP000662618">
    <property type="component" value="Unassembled WGS sequence"/>
</dbReference>